<evidence type="ECO:0000256" key="3">
    <source>
        <dbReference type="ARBA" id="ARBA00022723"/>
    </source>
</evidence>
<organism evidence="6 7">
    <name type="scientific">Rhodovibrio sodomensis</name>
    <dbReference type="NCBI Taxonomy" id="1088"/>
    <lineage>
        <taxon>Bacteria</taxon>
        <taxon>Pseudomonadati</taxon>
        <taxon>Pseudomonadota</taxon>
        <taxon>Alphaproteobacteria</taxon>
        <taxon>Rhodospirillales</taxon>
        <taxon>Rhodovibrionaceae</taxon>
        <taxon>Rhodovibrio</taxon>
    </lineage>
</organism>
<proteinExistence type="inferred from homology"/>
<evidence type="ECO:0000313" key="7">
    <source>
        <dbReference type="Proteomes" id="UP001296873"/>
    </source>
</evidence>
<dbReference type="PANTHER" id="PTHR32308:SF10">
    <property type="entry name" value="CITRATE LYASE SUBUNIT BETA"/>
    <property type="match status" value="1"/>
</dbReference>
<feature type="domain" description="HpcH/HpaI aldolase/citrate lyase" evidence="5">
    <location>
        <begin position="11"/>
        <end position="225"/>
    </location>
</feature>
<keyword evidence="4" id="KW-0460">Magnesium</keyword>
<reference evidence="6 7" key="1">
    <citation type="journal article" date="2020" name="Microorganisms">
        <title>Osmotic Adaptation and Compatible Solute Biosynthesis of Phototrophic Bacteria as Revealed from Genome Analyses.</title>
        <authorList>
            <person name="Imhoff J.F."/>
            <person name="Rahn T."/>
            <person name="Kunzel S."/>
            <person name="Keller A."/>
            <person name="Neulinger S.C."/>
        </authorList>
    </citation>
    <scope>NUCLEOTIDE SEQUENCE [LARGE SCALE GENOMIC DNA]</scope>
    <source>
        <strain evidence="6 7">DSM 9895</strain>
    </source>
</reference>
<evidence type="ECO:0000256" key="2">
    <source>
        <dbReference type="ARBA" id="ARBA00005568"/>
    </source>
</evidence>
<dbReference type="InterPro" id="IPR015813">
    <property type="entry name" value="Pyrv/PenolPyrv_kinase-like_dom"/>
</dbReference>
<comment type="caution">
    <text evidence="6">The sequence shown here is derived from an EMBL/GenBank/DDBJ whole genome shotgun (WGS) entry which is preliminary data.</text>
</comment>
<keyword evidence="3" id="KW-0479">Metal-binding</keyword>
<gene>
    <name evidence="6" type="ORF">CKO28_19590</name>
</gene>
<evidence type="ECO:0000259" key="5">
    <source>
        <dbReference type="Pfam" id="PF03328"/>
    </source>
</evidence>
<comment type="similarity">
    <text evidence="2">Belongs to the HpcH/HpaI aldolase family.</text>
</comment>
<dbReference type="InterPro" id="IPR040442">
    <property type="entry name" value="Pyrv_kinase-like_dom_sf"/>
</dbReference>
<dbReference type="PIRSF" id="PIRSF015582">
    <property type="entry name" value="Cit_lyase_B"/>
    <property type="match status" value="1"/>
</dbReference>
<evidence type="ECO:0000313" key="6">
    <source>
        <dbReference type="EMBL" id="MBK1670236.1"/>
    </source>
</evidence>
<evidence type="ECO:0000256" key="4">
    <source>
        <dbReference type="ARBA" id="ARBA00022842"/>
    </source>
</evidence>
<dbReference type="InterPro" id="IPR005000">
    <property type="entry name" value="Aldolase/citrate-lyase_domain"/>
</dbReference>
<dbReference type="Pfam" id="PF03328">
    <property type="entry name" value="HpcH_HpaI"/>
    <property type="match status" value="1"/>
</dbReference>
<comment type="cofactor">
    <cofactor evidence="1">
        <name>Mg(2+)</name>
        <dbReference type="ChEBI" id="CHEBI:18420"/>
    </cofactor>
</comment>
<dbReference type="Proteomes" id="UP001296873">
    <property type="component" value="Unassembled WGS sequence"/>
</dbReference>
<sequence length="294" mass="31325">MTDQPAARPRRSVLYMPGSNARALEKGKTVAADALILDLEDAVAPDAKESARDQVVQAVRHGGYGHRELAVRVNALDGPWGPDDVTAAAACGADALLLPKVESAAMVQDLEARMDAAGAPREMAIWTMIETPRGVLNAQEIAAASDRLSVLVMGTSDLVKDMFAEHTADRAPVVGALSWCVLAARAYGRAIVDGVHLDLNDAKGLEAQCRQGRELGMDGKTLIHPKTVEAANRAFAPSQAQIDQAHQVIEAHAKAMREGRALTVLDGQLIETLHVENARRVVALAEAIEHRHAA</sequence>
<dbReference type="PANTHER" id="PTHR32308">
    <property type="entry name" value="LYASE BETA SUBUNIT, PUTATIVE (AFU_ORTHOLOGUE AFUA_4G13030)-RELATED"/>
    <property type="match status" value="1"/>
</dbReference>
<dbReference type="SUPFAM" id="SSF51621">
    <property type="entry name" value="Phosphoenolpyruvate/pyruvate domain"/>
    <property type="match status" value="1"/>
</dbReference>
<dbReference type="InterPro" id="IPR011206">
    <property type="entry name" value="Citrate_lyase_beta/mcl1/mcl2"/>
</dbReference>
<dbReference type="RefSeq" id="WP_200342593.1">
    <property type="nucleotide sequence ID" value="NZ_NRRL01000082.1"/>
</dbReference>
<keyword evidence="7" id="KW-1185">Reference proteome</keyword>
<dbReference type="Gene3D" id="3.20.20.60">
    <property type="entry name" value="Phosphoenolpyruvate-binding domains"/>
    <property type="match status" value="1"/>
</dbReference>
<dbReference type="GO" id="GO:0016829">
    <property type="term" value="F:lyase activity"/>
    <property type="evidence" value="ECO:0007669"/>
    <property type="project" value="UniProtKB-KW"/>
</dbReference>
<dbReference type="EMBL" id="NRRL01000082">
    <property type="protein sequence ID" value="MBK1670236.1"/>
    <property type="molecule type" value="Genomic_DNA"/>
</dbReference>
<name>A0ABS1DJQ9_9PROT</name>
<evidence type="ECO:0000256" key="1">
    <source>
        <dbReference type="ARBA" id="ARBA00001946"/>
    </source>
</evidence>
<accession>A0ABS1DJQ9</accession>
<protein>
    <submittedName>
        <fullName evidence="6">CoA ester lyase</fullName>
    </submittedName>
</protein>
<keyword evidence="6" id="KW-0456">Lyase</keyword>